<evidence type="ECO:0000313" key="2">
    <source>
        <dbReference type="EMBL" id="MEM5536763.1"/>
    </source>
</evidence>
<gene>
    <name evidence="2" type="ORF">WNY58_10210</name>
</gene>
<dbReference type="InterPro" id="IPR051044">
    <property type="entry name" value="MAG_DAG_Lipase"/>
</dbReference>
<proteinExistence type="predicted"/>
<reference evidence="2 3" key="1">
    <citation type="submission" date="2024-03" db="EMBL/GenBank/DDBJ databases">
        <title>Community enrichment and isolation of bacterial strains for fucoidan degradation.</title>
        <authorList>
            <person name="Sichert A."/>
        </authorList>
    </citation>
    <scope>NUCLEOTIDE SEQUENCE [LARGE SCALE GENOMIC DNA]</scope>
    <source>
        <strain evidence="2 3">AS76</strain>
    </source>
</reference>
<name>A0ABU9TTB1_9GAMM</name>
<dbReference type="GO" id="GO:0016787">
    <property type="term" value="F:hydrolase activity"/>
    <property type="evidence" value="ECO:0007669"/>
    <property type="project" value="UniProtKB-KW"/>
</dbReference>
<dbReference type="Gene3D" id="3.40.50.1820">
    <property type="entry name" value="alpha/beta hydrolase"/>
    <property type="match status" value="1"/>
</dbReference>
<evidence type="ECO:0000313" key="3">
    <source>
        <dbReference type="Proteomes" id="UP001449225"/>
    </source>
</evidence>
<dbReference type="Proteomes" id="UP001449225">
    <property type="component" value="Unassembled WGS sequence"/>
</dbReference>
<dbReference type="Pfam" id="PF12146">
    <property type="entry name" value="Hydrolase_4"/>
    <property type="match status" value="1"/>
</dbReference>
<organism evidence="2 3">
    <name type="scientific">Neptuniibacter pectenicola</name>
    <dbReference type="NCBI Taxonomy" id="1806669"/>
    <lineage>
        <taxon>Bacteria</taxon>
        <taxon>Pseudomonadati</taxon>
        <taxon>Pseudomonadota</taxon>
        <taxon>Gammaproteobacteria</taxon>
        <taxon>Oceanospirillales</taxon>
        <taxon>Oceanospirillaceae</taxon>
        <taxon>Neptuniibacter</taxon>
    </lineage>
</organism>
<feature type="domain" description="Serine aminopeptidase S33" evidence="1">
    <location>
        <begin position="80"/>
        <end position="309"/>
    </location>
</feature>
<accession>A0ABU9TTB1</accession>
<dbReference type="EMBL" id="JBBMRA010000008">
    <property type="protein sequence ID" value="MEM5536763.1"/>
    <property type="molecule type" value="Genomic_DNA"/>
</dbReference>
<protein>
    <submittedName>
        <fullName evidence="2">Alpha/beta hydrolase</fullName>
    </submittedName>
</protein>
<sequence>MAVLFKEEGMDLFDREILIKSLPAYHDATPGLLNSQVKGYLQTYQLLPLVTRAHYKMGRVVLDGIEVTLQYYGQKKRETARGTVIIVHGYMDHVGLYRHVIEALHDDGFDLLCYDLSGHGLSGGEPLSVDSFKHYATQLAELITTVEEDIAYPLHLMGQSTGAAIVMAHQLFFMHENRPPMGERILLAPLVRSTSWRSVQRKFLWFQHIVKQVPRGHSNNTHDLGFRQFINEYDPLQHKKIPVNWVGAMLTWGEWIESHAPVAGTIHMIQGTNDDTVDWRHNLVVLGRLYPDLALTLIKGAKHHLVNETPAYRHQVFTTVRQILTHWENKNGRL</sequence>
<dbReference type="SUPFAM" id="SSF53474">
    <property type="entry name" value="alpha/beta-Hydrolases"/>
    <property type="match status" value="1"/>
</dbReference>
<keyword evidence="2" id="KW-0378">Hydrolase</keyword>
<evidence type="ECO:0000259" key="1">
    <source>
        <dbReference type="Pfam" id="PF12146"/>
    </source>
</evidence>
<dbReference type="PANTHER" id="PTHR11614">
    <property type="entry name" value="PHOSPHOLIPASE-RELATED"/>
    <property type="match status" value="1"/>
</dbReference>
<dbReference type="InterPro" id="IPR022742">
    <property type="entry name" value="Hydrolase_4"/>
</dbReference>
<comment type="caution">
    <text evidence="2">The sequence shown here is derived from an EMBL/GenBank/DDBJ whole genome shotgun (WGS) entry which is preliminary data.</text>
</comment>
<dbReference type="InterPro" id="IPR029058">
    <property type="entry name" value="AB_hydrolase_fold"/>
</dbReference>
<dbReference type="RefSeq" id="WP_342854461.1">
    <property type="nucleotide sequence ID" value="NZ_JBBMRA010000008.1"/>
</dbReference>
<keyword evidence="3" id="KW-1185">Reference proteome</keyword>